<evidence type="ECO:0000259" key="2">
    <source>
        <dbReference type="PROSITE" id="PS50095"/>
    </source>
</evidence>
<comment type="caution">
    <text evidence="1">Lacks conserved residue(s) required for the propagation of feature annotation.</text>
</comment>
<dbReference type="InterPro" id="IPR001024">
    <property type="entry name" value="PLAT/LH2_dom"/>
</dbReference>
<organism evidence="3 4">
    <name type="scientific">Candidatus Clostridium stratigraminis</name>
    <dbReference type="NCBI Taxonomy" id="3381661"/>
    <lineage>
        <taxon>Bacteria</taxon>
        <taxon>Bacillati</taxon>
        <taxon>Bacillota</taxon>
        <taxon>Clostridia</taxon>
        <taxon>Eubacteriales</taxon>
        <taxon>Clostridiaceae</taxon>
        <taxon>Clostridium</taxon>
    </lineage>
</organism>
<dbReference type="Proteomes" id="UP001623591">
    <property type="component" value="Unassembled WGS sequence"/>
</dbReference>
<evidence type="ECO:0000313" key="3">
    <source>
        <dbReference type="EMBL" id="MFL0246653.1"/>
    </source>
</evidence>
<dbReference type="RefSeq" id="WP_406769385.1">
    <property type="nucleotide sequence ID" value="NZ_JBJHZZ010000003.1"/>
</dbReference>
<proteinExistence type="predicted"/>
<dbReference type="EMBL" id="JBJHZZ010000003">
    <property type="protein sequence ID" value="MFL0246653.1"/>
    <property type="molecule type" value="Genomic_DNA"/>
</dbReference>
<evidence type="ECO:0000313" key="4">
    <source>
        <dbReference type="Proteomes" id="UP001623591"/>
    </source>
</evidence>
<feature type="domain" description="PLAT" evidence="2">
    <location>
        <begin position="1"/>
        <end position="44"/>
    </location>
</feature>
<protein>
    <recommendedName>
        <fullName evidence="2">PLAT domain-containing protein</fullName>
    </recommendedName>
</protein>
<keyword evidence="4" id="KW-1185">Reference proteome</keyword>
<comment type="caution">
    <text evidence="3">The sequence shown here is derived from an EMBL/GenBank/DDBJ whole genome shotgun (WGS) entry which is preliminary data.</text>
</comment>
<dbReference type="PROSITE" id="PS50095">
    <property type="entry name" value="PLAT"/>
    <property type="match status" value="1"/>
</dbReference>
<gene>
    <name evidence="3" type="ORF">ACJDUG_06700</name>
</gene>
<name>A0ABW8T4K6_9CLOT</name>
<accession>A0ABW8T4K6</accession>
<evidence type="ECO:0000256" key="1">
    <source>
        <dbReference type="PROSITE-ProRule" id="PRU00152"/>
    </source>
</evidence>
<sequence length="44" mass="4957">MEIQCFAIGNISSFGHEATLFNAEVIVNAVKGGELKHFFVNRWM</sequence>
<reference evidence="3 4" key="1">
    <citation type="submission" date="2024-11" db="EMBL/GenBank/DDBJ databases">
        <authorList>
            <person name="Heng Y.C."/>
            <person name="Lim A.C.H."/>
            <person name="Lee J.K.Y."/>
            <person name="Kittelmann S."/>
        </authorList>
    </citation>
    <scope>NUCLEOTIDE SEQUENCE [LARGE SCALE GENOMIC DNA]</scope>
    <source>
        <strain evidence="3 4">WILCCON 0185</strain>
    </source>
</reference>